<protein>
    <recommendedName>
        <fullName evidence="4">Secreted protein</fullName>
    </recommendedName>
</protein>
<feature type="chain" id="PRO_5043707595" description="Secreted protein" evidence="1">
    <location>
        <begin position="28"/>
        <end position="84"/>
    </location>
</feature>
<evidence type="ECO:0000313" key="3">
    <source>
        <dbReference type="Proteomes" id="UP001497516"/>
    </source>
</evidence>
<gene>
    <name evidence="2" type="ORF">LTRI10_LOCUS28081</name>
</gene>
<evidence type="ECO:0000313" key="2">
    <source>
        <dbReference type="EMBL" id="CAL1387075.1"/>
    </source>
</evidence>
<dbReference type="AlphaFoldDB" id="A0AAV2EMB5"/>
<evidence type="ECO:0000256" key="1">
    <source>
        <dbReference type="SAM" id="SignalP"/>
    </source>
</evidence>
<feature type="signal peptide" evidence="1">
    <location>
        <begin position="1"/>
        <end position="27"/>
    </location>
</feature>
<proteinExistence type="predicted"/>
<organism evidence="2 3">
    <name type="scientific">Linum trigynum</name>
    <dbReference type="NCBI Taxonomy" id="586398"/>
    <lineage>
        <taxon>Eukaryota</taxon>
        <taxon>Viridiplantae</taxon>
        <taxon>Streptophyta</taxon>
        <taxon>Embryophyta</taxon>
        <taxon>Tracheophyta</taxon>
        <taxon>Spermatophyta</taxon>
        <taxon>Magnoliopsida</taxon>
        <taxon>eudicotyledons</taxon>
        <taxon>Gunneridae</taxon>
        <taxon>Pentapetalae</taxon>
        <taxon>rosids</taxon>
        <taxon>fabids</taxon>
        <taxon>Malpighiales</taxon>
        <taxon>Linaceae</taxon>
        <taxon>Linum</taxon>
    </lineage>
</organism>
<dbReference type="EMBL" id="OZ034818">
    <property type="protein sequence ID" value="CAL1387075.1"/>
    <property type="molecule type" value="Genomic_DNA"/>
</dbReference>
<reference evidence="2 3" key="1">
    <citation type="submission" date="2024-04" db="EMBL/GenBank/DDBJ databases">
        <authorList>
            <person name="Fracassetti M."/>
        </authorList>
    </citation>
    <scope>NUCLEOTIDE SEQUENCE [LARGE SCALE GENOMIC DNA]</scope>
</reference>
<dbReference type="Proteomes" id="UP001497516">
    <property type="component" value="Chromosome 5"/>
</dbReference>
<name>A0AAV2EMB5_9ROSI</name>
<accession>A0AAV2EMB5</accession>
<keyword evidence="3" id="KW-1185">Reference proteome</keyword>
<keyword evidence="1" id="KW-0732">Signal</keyword>
<sequence length="84" mass="9598">MSGPSGCGFRSWIFEFGFLFSLDQVLGAWSPSAFSARSISILYPFHHYVIPNKRFTVLSVFERLPGGGIWRCFQLSRTWSDRTS</sequence>
<evidence type="ECO:0008006" key="4">
    <source>
        <dbReference type="Google" id="ProtNLM"/>
    </source>
</evidence>